<proteinExistence type="predicted"/>
<name>A0ABX2ELE8_9BURK</name>
<dbReference type="EMBL" id="JABRWJ010000006">
    <property type="protein sequence ID" value="NRF69428.1"/>
    <property type="molecule type" value="Genomic_DNA"/>
</dbReference>
<dbReference type="InterPro" id="IPR036388">
    <property type="entry name" value="WH-like_DNA-bd_sf"/>
</dbReference>
<sequence length="256" mass="27948">MRRNNSFKSLVDCVQPEEVAVALLEAAQCIGFPAVNMTMVMVEDSPITLRCIKRSPTVVEYDRALAVGSSLGGPLFPADDPVLTGMRRGELPIVWGQSTYLNVGMADFHDALRKADAGNGLALRNTIPMRATAMPAAVLLMLPRHEAIRSAEADPLIGDLAHLALYTLDAAKRVLYPRLHAERRRTSPLTPAMTTYLSLSATGLSVKETARIVGRSPATVNNVLHEALYRTDSKDKLEAIRKCRANGWLTTDLELD</sequence>
<dbReference type="InterPro" id="IPR016032">
    <property type="entry name" value="Sig_transdc_resp-reg_C-effctor"/>
</dbReference>
<dbReference type="Proteomes" id="UP000737171">
    <property type="component" value="Unassembled WGS sequence"/>
</dbReference>
<dbReference type="InterPro" id="IPR000792">
    <property type="entry name" value="Tscrpt_reg_LuxR_C"/>
</dbReference>
<accession>A0ABX2ELE8</accession>
<feature type="domain" description="HTH luxR-type" evidence="1">
    <location>
        <begin position="182"/>
        <end position="247"/>
    </location>
</feature>
<dbReference type="SMART" id="SM00421">
    <property type="entry name" value="HTH_LUXR"/>
    <property type="match status" value="1"/>
</dbReference>
<dbReference type="RefSeq" id="WP_173126279.1">
    <property type="nucleotide sequence ID" value="NZ_JABRWJ010000006.1"/>
</dbReference>
<evidence type="ECO:0000313" key="2">
    <source>
        <dbReference type="EMBL" id="NRF69428.1"/>
    </source>
</evidence>
<evidence type="ECO:0000313" key="3">
    <source>
        <dbReference type="Proteomes" id="UP000737171"/>
    </source>
</evidence>
<keyword evidence="3" id="KW-1185">Reference proteome</keyword>
<evidence type="ECO:0000259" key="1">
    <source>
        <dbReference type="PROSITE" id="PS50043"/>
    </source>
</evidence>
<dbReference type="SUPFAM" id="SSF46894">
    <property type="entry name" value="C-terminal effector domain of the bipartite response regulators"/>
    <property type="match status" value="1"/>
</dbReference>
<dbReference type="Gene3D" id="1.10.10.10">
    <property type="entry name" value="Winged helix-like DNA-binding domain superfamily/Winged helix DNA-binding domain"/>
    <property type="match status" value="1"/>
</dbReference>
<comment type="caution">
    <text evidence="2">The sequence shown here is derived from an EMBL/GenBank/DDBJ whole genome shotgun (WGS) entry which is preliminary data.</text>
</comment>
<dbReference type="PROSITE" id="PS50043">
    <property type="entry name" value="HTH_LUXR_2"/>
    <property type="match status" value="1"/>
</dbReference>
<organism evidence="2 3">
    <name type="scientific">Pseudaquabacterium terrae</name>
    <dbReference type="NCBI Taxonomy" id="2732868"/>
    <lineage>
        <taxon>Bacteria</taxon>
        <taxon>Pseudomonadati</taxon>
        <taxon>Pseudomonadota</taxon>
        <taxon>Betaproteobacteria</taxon>
        <taxon>Burkholderiales</taxon>
        <taxon>Sphaerotilaceae</taxon>
        <taxon>Pseudaquabacterium</taxon>
    </lineage>
</organism>
<protein>
    <recommendedName>
        <fullName evidence="1">HTH luxR-type domain-containing protein</fullName>
    </recommendedName>
</protein>
<reference evidence="2 3" key="1">
    <citation type="submission" date="2020-05" db="EMBL/GenBank/DDBJ databases">
        <title>Aquincola sp. isolate from soil.</title>
        <authorList>
            <person name="Han J."/>
            <person name="Kim D.-U."/>
        </authorList>
    </citation>
    <scope>NUCLEOTIDE SEQUENCE [LARGE SCALE GENOMIC DNA]</scope>
    <source>
        <strain evidence="2 3">S2</strain>
    </source>
</reference>
<gene>
    <name evidence="2" type="ORF">HLB44_20720</name>
</gene>